<dbReference type="InterPro" id="IPR017871">
    <property type="entry name" value="ABC_transporter-like_CS"/>
</dbReference>
<keyword evidence="2" id="KW-0813">Transport</keyword>
<dbReference type="GO" id="GO:0005524">
    <property type="term" value="F:ATP binding"/>
    <property type="evidence" value="ECO:0007669"/>
    <property type="project" value="UniProtKB-KW"/>
</dbReference>
<dbReference type="SMART" id="SM00382">
    <property type="entry name" value="AAA"/>
    <property type="match status" value="1"/>
</dbReference>
<dbReference type="PROSITE" id="PS50893">
    <property type="entry name" value="ABC_TRANSPORTER_2"/>
    <property type="match status" value="1"/>
</dbReference>
<dbReference type="InterPro" id="IPR003593">
    <property type="entry name" value="AAA+_ATPase"/>
</dbReference>
<dbReference type="PROSITE" id="PS00211">
    <property type="entry name" value="ABC_TRANSPORTER_1"/>
    <property type="match status" value="1"/>
</dbReference>
<evidence type="ECO:0000313" key="6">
    <source>
        <dbReference type="EMBL" id="VXD06485.1"/>
    </source>
</evidence>
<keyword evidence="3" id="KW-0547">Nucleotide-binding</keyword>
<proteinExistence type="inferred from homology"/>
<dbReference type="CDD" id="cd03264">
    <property type="entry name" value="ABC_drug_resistance_like"/>
    <property type="match status" value="1"/>
</dbReference>
<sequence>MNQLKIQNLSKTYPNGMKAITGLSLHIGQGMFGLLGPNGAGKSTLMKIIAGLEQADTGSIVLNDVNILNEPSFIKKQLGYLPQDFGVYPHLSAYQLMHHLAVLKGIKKEGRKEHILDLLARVNLYEFRDKEVHNFSGGMRQRFGIAQAMLGSPQIIIVDEPTAGLDPQVRNRFNNLLSEIGEQMIVILSTHLVEDVRSLCAQMAIINNGSLMVNGAPNDFLKSLEGRIWAKTIDKNELRYFNENFHTLSAQLHGGRLDVHIYATKSPGNGFEQIKPDLEDVYFTHLSQIV</sequence>
<comment type="similarity">
    <text evidence="1">Belongs to the ABC transporter superfamily.</text>
</comment>
<gene>
    <name evidence="6" type="ORF">SPHINGO8BC_70036</name>
</gene>
<protein>
    <submittedName>
        <fullName evidence="6">Multidrug ABC transporter ATP-binding protein</fullName>
    </submittedName>
</protein>
<dbReference type="PANTHER" id="PTHR43335">
    <property type="entry name" value="ABC TRANSPORTER, ATP-BINDING PROTEIN"/>
    <property type="match status" value="1"/>
</dbReference>
<accession>A0A654DKG8</accession>
<dbReference type="SUPFAM" id="SSF52540">
    <property type="entry name" value="P-loop containing nucleoside triphosphate hydrolases"/>
    <property type="match status" value="1"/>
</dbReference>
<evidence type="ECO:0000256" key="1">
    <source>
        <dbReference type="ARBA" id="ARBA00005417"/>
    </source>
</evidence>
<evidence type="ECO:0000256" key="4">
    <source>
        <dbReference type="ARBA" id="ARBA00022840"/>
    </source>
</evidence>
<dbReference type="PANTHER" id="PTHR43335:SF2">
    <property type="entry name" value="ABC TRANSPORTER, ATP-BINDING PROTEIN"/>
    <property type="match status" value="1"/>
</dbReference>
<dbReference type="GO" id="GO:0016887">
    <property type="term" value="F:ATP hydrolysis activity"/>
    <property type="evidence" value="ECO:0007669"/>
    <property type="project" value="InterPro"/>
</dbReference>
<reference evidence="6 7" key="1">
    <citation type="submission" date="2019-10" db="EMBL/GenBank/DDBJ databases">
        <authorList>
            <person name="Karimi E."/>
        </authorList>
    </citation>
    <scope>NUCLEOTIDE SEQUENCE [LARGE SCALE GENOMIC DNA]</scope>
    <source>
        <strain evidence="6 7">Sphingobacterium sp. 8BC</strain>
    </source>
</reference>
<evidence type="ECO:0000313" key="7">
    <source>
        <dbReference type="Proteomes" id="UP000432350"/>
    </source>
</evidence>
<dbReference type="Gene3D" id="3.40.50.300">
    <property type="entry name" value="P-loop containing nucleotide triphosphate hydrolases"/>
    <property type="match status" value="1"/>
</dbReference>
<dbReference type="InterPro" id="IPR027417">
    <property type="entry name" value="P-loop_NTPase"/>
</dbReference>
<evidence type="ECO:0000259" key="5">
    <source>
        <dbReference type="PROSITE" id="PS50893"/>
    </source>
</evidence>
<feature type="domain" description="ABC transporter" evidence="5">
    <location>
        <begin position="4"/>
        <end position="233"/>
    </location>
</feature>
<name>A0A654DKG8_SPHMU</name>
<dbReference type="AlphaFoldDB" id="A0A654DKG8"/>
<dbReference type="EMBL" id="CABWMV010000026">
    <property type="protein sequence ID" value="VXD06485.1"/>
    <property type="molecule type" value="Genomic_DNA"/>
</dbReference>
<organism evidence="6 7">
    <name type="scientific">Sphingobacterium multivorum</name>
    <dbReference type="NCBI Taxonomy" id="28454"/>
    <lineage>
        <taxon>Bacteria</taxon>
        <taxon>Pseudomonadati</taxon>
        <taxon>Bacteroidota</taxon>
        <taxon>Sphingobacteriia</taxon>
        <taxon>Sphingobacteriales</taxon>
        <taxon>Sphingobacteriaceae</taxon>
        <taxon>Sphingobacterium</taxon>
    </lineage>
</organism>
<dbReference type="Proteomes" id="UP000432350">
    <property type="component" value="Unassembled WGS sequence"/>
</dbReference>
<evidence type="ECO:0000256" key="3">
    <source>
        <dbReference type="ARBA" id="ARBA00022741"/>
    </source>
</evidence>
<evidence type="ECO:0000256" key="2">
    <source>
        <dbReference type="ARBA" id="ARBA00022448"/>
    </source>
</evidence>
<dbReference type="Pfam" id="PF00005">
    <property type="entry name" value="ABC_tran"/>
    <property type="match status" value="1"/>
</dbReference>
<keyword evidence="4 6" id="KW-0067">ATP-binding</keyword>
<dbReference type="RefSeq" id="WP_070561072.1">
    <property type="nucleotide sequence ID" value="NZ_CP068086.1"/>
</dbReference>
<dbReference type="InterPro" id="IPR003439">
    <property type="entry name" value="ABC_transporter-like_ATP-bd"/>
</dbReference>